<evidence type="ECO:0000256" key="1">
    <source>
        <dbReference type="ARBA" id="ARBA00004651"/>
    </source>
</evidence>
<dbReference type="OrthoDB" id="5166595at2"/>
<evidence type="ECO:0000313" key="11">
    <source>
        <dbReference type="Proteomes" id="UP000253495"/>
    </source>
</evidence>
<dbReference type="RefSeq" id="WP_114453199.1">
    <property type="nucleotide sequence ID" value="NZ_QPJC01000006.1"/>
</dbReference>
<evidence type="ECO:0000259" key="9">
    <source>
        <dbReference type="Pfam" id="PF13231"/>
    </source>
</evidence>
<dbReference type="InterPro" id="IPR050297">
    <property type="entry name" value="LipidA_mod_glycosyltrf_83"/>
</dbReference>
<dbReference type="EMBL" id="QPJC01000006">
    <property type="protein sequence ID" value="RCW43618.1"/>
    <property type="molecule type" value="Genomic_DNA"/>
</dbReference>
<evidence type="ECO:0000256" key="7">
    <source>
        <dbReference type="ARBA" id="ARBA00023136"/>
    </source>
</evidence>
<comment type="subcellular location">
    <subcellularLocation>
        <location evidence="1">Cell membrane</location>
        <topology evidence="1">Multi-pass membrane protein</topology>
    </subcellularLocation>
</comment>
<keyword evidence="5 8" id="KW-0812">Transmembrane</keyword>
<evidence type="ECO:0000256" key="6">
    <source>
        <dbReference type="ARBA" id="ARBA00022989"/>
    </source>
</evidence>
<proteinExistence type="predicted"/>
<comment type="caution">
    <text evidence="10">The sequence shown here is derived from an EMBL/GenBank/DDBJ whole genome shotgun (WGS) entry which is preliminary data.</text>
</comment>
<keyword evidence="6 8" id="KW-1133">Transmembrane helix</keyword>
<feature type="transmembrane region" description="Helical" evidence="8">
    <location>
        <begin position="287"/>
        <end position="304"/>
    </location>
</feature>
<keyword evidence="7 8" id="KW-0472">Membrane</keyword>
<feature type="transmembrane region" description="Helical" evidence="8">
    <location>
        <begin position="339"/>
        <end position="358"/>
    </location>
</feature>
<dbReference type="InterPro" id="IPR038731">
    <property type="entry name" value="RgtA/B/C-like"/>
</dbReference>
<evidence type="ECO:0000256" key="8">
    <source>
        <dbReference type="SAM" id="Phobius"/>
    </source>
</evidence>
<dbReference type="AlphaFoldDB" id="A0A368VQ46"/>
<keyword evidence="11" id="KW-1185">Reference proteome</keyword>
<feature type="transmembrane region" description="Helical" evidence="8">
    <location>
        <begin position="260"/>
        <end position="280"/>
    </location>
</feature>
<dbReference type="GO" id="GO:0005886">
    <property type="term" value="C:plasma membrane"/>
    <property type="evidence" value="ECO:0007669"/>
    <property type="project" value="UniProtKB-SubCell"/>
</dbReference>
<feature type="transmembrane region" description="Helical" evidence="8">
    <location>
        <begin position="136"/>
        <end position="158"/>
    </location>
</feature>
<feature type="transmembrane region" description="Helical" evidence="8">
    <location>
        <begin position="21"/>
        <end position="40"/>
    </location>
</feature>
<dbReference type="GO" id="GO:0016763">
    <property type="term" value="F:pentosyltransferase activity"/>
    <property type="evidence" value="ECO:0007669"/>
    <property type="project" value="TreeGrafter"/>
</dbReference>
<feature type="domain" description="Glycosyltransferase RgtA/B/C/D-like" evidence="9">
    <location>
        <begin position="66"/>
        <end position="230"/>
    </location>
</feature>
<sequence length="505" mass="54930">MTSTISAPAEMPARARLAPPATVPVLLIAGAMGLLLAAASSRYGYFGDELYFLAAGDHLAWGYADQQPLVPLLARMMEFLFPGSPLGLRLPAILVTAAGVPLTALLARELGADRRAQVLAAGAFAICPQFLLNGRLLGTMTFDPILWVLLTWLLVRWVRLRQDGRGDDRLLLWAGVTTAVAIQVKFLVVGFWAAAGIALLLTGPRDVLRRPKLWAGAAIVVLTTIPTLIWQATHGWPQLGMAGVINAESQADGAVLLKRALIIAGTVGAVLLCYGLLKLLRSAELRPYRFLGVTFLLLAAIFVSTGAREYYLAGMYPLLWAVGAVGLQRRREVRTRPRGTWLAWPVYALSAVICVSTLTPNPLVSALPGDLVNHSGEQWPVLARDTAAALHSLPAEEQQHTAVIAASYWSAAALHHFGPRYGIHTVYSGSRGYGYFGRPPEATRAVLYVGSTRRSLQRHFDSVRRIATVSPGTEPHNGRPIWLAEERKAPWSQLWPEVRGMAMWQ</sequence>
<keyword evidence="2" id="KW-1003">Cell membrane</keyword>
<dbReference type="Pfam" id="PF13231">
    <property type="entry name" value="PMT_2"/>
    <property type="match status" value="1"/>
</dbReference>
<feature type="transmembrane region" description="Helical" evidence="8">
    <location>
        <begin position="213"/>
        <end position="232"/>
    </location>
</feature>
<organism evidence="10 11">
    <name type="scientific">Halopolyspora algeriensis</name>
    <dbReference type="NCBI Taxonomy" id="1500506"/>
    <lineage>
        <taxon>Bacteria</taxon>
        <taxon>Bacillati</taxon>
        <taxon>Actinomycetota</taxon>
        <taxon>Actinomycetes</taxon>
        <taxon>Actinomycetes incertae sedis</taxon>
        <taxon>Halopolyspora</taxon>
    </lineage>
</organism>
<evidence type="ECO:0000256" key="4">
    <source>
        <dbReference type="ARBA" id="ARBA00022679"/>
    </source>
</evidence>
<evidence type="ECO:0000256" key="5">
    <source>
        <dbReference type="ARBA" id="ARBA00022692"/>
    </source>
</evidence>
<evidence type="ECO:0000313" key="10">
    <source>
        <dbReference type="EMBL" id="RCW43618.1"/>
    </source>
</evidence>
<reference evidence="10 11" key="1">
    <citation type="submission" date="2018-07" db="EMBL/GenBank/DDBJ databases">
        <title>Genomic Encyclopedia of Type Strains, Phase III (KMG-III): the genomes of soil and plant-associated and newly described type strains.</title>
        <authorList>
            <person name="Whitman W."/>
        </authorList>
    </citation>
    <scope>NUCLEOTIDE SEQUENCE [LARGE SCALE GENOMIC DNA]</scope>
    <source>
        <strain evidence="10 11">CECT 8575</strain>
    </source>
</reference>
<dbReference type="PANTHER" id="PTHR33908">
    <property type="entry name" value="MANNOSYLTRANSFERASE YKCB-RELATED"/>
    <property type="match status" value="1"/>
</dbReference>
<evidence type="ECO:0000256" key="2">
    <source>
        <dbReference type="ARBA" id="ARBA00022475"/>
    </source>
</evidence>
<feature type="transmembrane region" description="Helical" evidence="8">
    <location>
        <begin position="86"/>
        <end position="107"/>
    </location>
</feature>
<accession>A0A368VQ46</accession>
<dbReference type="GO" id="GO:0009103">
    <property type="term" value="P:lipopolysaccharide biosynthetic process"/>
    <property type="evidence" value="ECO:0007669"/>
    <property type="project" value="UniProtKB-ARBA"/>
</dbReference>
<dbReference type="Proteomes" id="UP000253495">
    <property type="component" value="Unassembled WGS sequence"/>
</dbReference>
<keyword evidence="3 10" id="KW-0328">Glycosyltransferase</keyword>
<protein>
    <submittedName>
        <fullName evidence="10">Dolichyl-phosphate-mannose-protein mannosyltransferase</fullName>
    </submittedName>
</protein>
<dbReference type="PANTHER" id="PTHR33908:SF11">
    <property type="entry name" value="MEMBRANE PROTEIN"/>
    <property type="match status" value="1"/>
</dbReference>
<name>A0A368VQ46_9ACTN</name>
<gene>
    <name evidence="10" type="ORF">DFQ14_10696</name>
</gene>
<feature type="transmembrane region" description="Helical" evidence="8">
    <location>
        <begin position="310"/>
        <end position="327"/>
    </location>
</feature>
<keyword evidence="4 10" id="KW-0808">Transferase</keyword>
<evidence type="ECO:0000256" key="3">
    <source>
        <dbReference type="ARBA" id="ARBA00022676"/>
    </source>
</evidence>
<feature type="transmembrane region" description="Helical" evidence="8">
    <location>
        <begin position="170"/>
        <end position="201"/>
    </location>
</feature>